<reference evidence="3" key="1">
    <citation type="submission" date="2007-07" db="EMBL/GenBank/DDBJ databases">
        <title>PCAP assembly of the Caenorhabditis remanei genome.</title>
        <authorList>
            <consortium name="The Caenorhabditis remanei Sequencing Consortium"/>
            <person name="Wilson R.K."/>
        </authorList>
    </citation>
    <scope>NUCLEOTIDE SEQUENCE [LARGE SCALE GENOMIC DNA]</scope>
    <source>
        <strain evidence="3">PB4641</strain>
    </source>
</reference>
<proteinExistence type="predicted"/>
<name>E3LLN5_CAERE</name>
<evidence type="ECO:0000313" key="3">
    <source>
        <dbReference type="EMBL" id="EFP02856.1"/>
    </source>
</evidence>
<dbReference type="EMBL" id="DS268411">
    <property type="protein sequence ID" value="EFP02856.1"/>
    <property type="molecule type" value="Genomic_DNA"/>
</dbReference>
<dbReference type="STRING" id="31234.E3LLN5"/>
<dbReference type="Proteomes" id="UP000008281">
    <property type="component" value="Unassembled WGS sequence"/>
</dbReference>
<evidence type="ECO:0000313" key="4">
    <source>
        <dbReference type="Proteomes" id="UP000008281"/>
    </source>
</evidence>
<dbReference type="PANTHER" id="PTHR34005">
    <property type="entry name" value="PROTEIN CBG15054-RELATED"/>
    <property type="match status" value="1"/>
</dbReference>
<sequence length="402" mass="45739">MKFRSFFIILIHIVSINGKLTKRENEERLETCGKEKIVKRITETLAKDANSISVENETNWLKTISMDYDRYKDIKLRSIAILISKNHLLASSHLLLTDDFKWRHNGKEFEKKCTDGSENFVLSDFDSLEVFSPATPKDTSEYPLRLNPTKLIFLKICYKGAGGAFQLIMSPLIIEFKTTLPGSTPCLIDDSKVIESQDPVDFYGLHSGKVFHRKVTFLKLFKHEIDIIQLLVSPVGSQSFTVSGIPGMRFGQSFLIKDIDGKSTLLSVNTYGENESVFARVPEVSFFYNMNWLRDDICELTGVCPKGMYKEITKPSTSIPSTSTPRTSDSLPTTTEIIQKRTSATEQGTDYDYNEYEDEKEENNWEEGDENGFDSDGVINGNRRRSQINKGLTLIVLFCLRF</sequence>
<evidence type="ECO:0008006" key="5">
    <source>
        <dbReference type="Google" id="ProtNLM"/>
    </source>
</evidence>
<keyword evidence="2" id="KW-0732">Signal</keyword>
<evidence type="ECO:0000256" key="2">
    <source>
        <dbReference type="SAM" id="SignalP"/>
    </source>
</evidence>
<feature type="chain" id="PRO_5003175006" description="Peptidase S1 domain-containing protein" evidence="2">
    <location>
        <begin position="19"/>
        <end position="402"/>
    </location>
</feature>
<gene>
    <name evidence="3" type="ORF">CRE_28234</name>
</gene>
<dbReference type="HOGENOM" id="CLU_685585_0_0_1"/>
<dbReference type="OrthoDB" id="5877508at2759"/>
<protein>
    <recommendedName>
        <fullName evidence="5">Peptidase S1 domain-containing protein</fullName>
    </recommendedName>
</protein>
<dbReference type="Pfam" id="PF03761">
    <property type="entry name" value="DUF316"/>
    <property type="match status" value="1"/>
</dbReference>
<organism evidence="4">
    <name type="scientific">Caenorhabditis remanei</name>
    <name type="common">Caenorhabditis vulgaris</name>
    <dbReference type="NCBI Taxonomy" id="31234"/>
    <lineage>
        <taxon>Eukaryota</taxon>
        <taxon>Metazoa</taxon>
        <taxon>Ecdysozoa</taxon>
        <taxon>Nematoda</taxon>
        <taxon>Chromadorea</taxon>
        <taxon>Rhabditida</taxon>
        <taxon>Rhabditina</taxon>
        <taxon>Rhabditomorpha</taxon>
        <taxon>Rhabditoidea</taxon>
        <taxon>Rhabditidae</taxon>
        <taxon>Peloderinae</taxon>
        <taxon>Caenorhabditis</taxon>
    </lineage>
</organism>
<dbReference type="OMA" id="HFAGICE"/>
<keyword evidence="4" id="KW-1185">Reference proteome</keyword>
<dbReference type="InterPro" id="IPR005514">
    <property type="entry name" value="DUF316"/>
</dbReference>
<dbReference type="AlphaFoldDB" id="E3LLN5"/>
<dbReference type="InParanoid" id="E3LLN5"/>
<feature type="signal peptide" evidence="2">
    <location>
        <begin position="1"/>
        <end position="18"/>
    </location>
</feature>
<evidence type="ECO:0000256" key="1">
    <source>
        <dbReference type="SAM" id="MobiDB-lite"/>
    </source>
</evidence>
<accession>E3LLN5</accession>
<feature type="compositionally biased region" description="Acidic residues" evidence="1">
    <location>
        <begin position="356"/>
        <end position="373"/>
    </location>
</feature>
<feature type="region of interest" description="Disordered" evidence="1">
    <location>
        <begin position="356"/>
        <end position="380"/>
    </location>
</feature>
<dbReference type="PANTHER" id="PTHR34005:SF2">
    <property type="entry name" value="DUF4817 DOMAIN-CONTAINING PROTEIN-RELATED"/>
    <property type="match status" value="1"/>
</dbReference>